<comment type="caution">
    <text evidence="2">The sequence shown here is derived from an EMBL/GenBank/DDBJ whole genome shotgun (WGS) entry which is preliminary data.</text>
</comment>
<dbReference type="PROSITE" id="PS50174">
    <property type="entry name" value="G_PATCH"/>
    <property type="match status" value="1"/>
</dbReference>
<dbReference type="STRING" id="157652.A0A371G5L6"/>
<dbReference type="Pfam" id="PF01585">
    <property type="entry name" value="G-patch"/>
    <property type="match status" value="1"/>
</dbReference>
<proteinExistence type="predicted"/>
<dbReference type="PANTHER" id="PTHR32108">
    <property type="entry name" value="DNA-DIRECTED RNA POLYMERASE SUBUNIT ALPHA"/>
    <property type="match status" value="1"/>
</dbReference>
<keyword evidence="3" id="KW-1185">Reference proteome</keyword>
<dbReference type="SMART" id="SM00443">
    <property type="entry name" value="G_patch"/>
    <property type="match status" value="1"/>
</dbReference>
<organism evidence="2 3">
    <name type="scientific">Mucuna pruriens</name>
    <name type="common">Velvet bean</name>
    <name type="synonym">Dolichos pruriens</name>
    <dbReference type="NCBI Taxonomy" id="157652"/>
    <lineage>
        <taxon>Eukaryota</taxon>
        <taxon>Viridiplantae</taxon>
        <taxon>Streptophyta</taxon>
        <taxon>Embryophyta</taxon>
        <taxon>Tracheophyta</taxon>
        <taxon>Spermatophyta</taxon>
        <taxon>Magnoliopsida</taxon>
        <taxon>eudicotyledons</taxon>
        <taxon>Gunneridae</taxon>
        <taxon>Pentapetalae</taxon>
        <taxon>rosids</taxon>
        <taxon>fabids</taxon>
        <taxon>Fabales</taxon>
        <taxon>Fabaceae</taxon>
        <taxon>Papilionoideae</taxon>
        <taxon>50 kb inversion clade</taxon>
        <taxon>NPAAA clade</taxon>
        <taxon>indigoferoid/millettioid clade</taxon>
        <taxon>Phaseoleae</taxon>
        <taxon>Mucuna</taxon>
    </lineage>
</organism>
<gene>
    <name evidence="2" type="ORF">CR513_32903</name>
</gene>
<accession>A0A371G5L6</accession>
<dbReference type="AlphaFoldDB" id="A0A371G5L6"/>
<dbReference type="PANTHER" id="PTHR32108:SF9">
    <property type="entry name" value="REVERSE TRANSCRIPTASE RNASE H-LIKE DOMAIN-CONTAINING PROTEIN"/>
    <property type="match status" value="1"/>
</dbReference>
<reference evidence="2" key="1">
    <citation type="submission" date="2018-05" db="EMBL/GenBank/DDBJ databases">
        <title>Draft genome of Mucuna pruriens seed.</title>
        <authorList>
            <person name="Nnadi N.E."/>
            <person name="Vos R."/>
            <person name="Hasami M.H."/>
            <person name="Devisetty U.K."/>
            <person name="Aguiy J.C."/>
        </authorList>
    </citation>
    <scope>NUCLEOTIDE SEQUENCE [LARGE SCALE GENOMIC DNA]</scope>
    <source>
        <strain evidence="2">JCA_2017</strain>
    </source>
</reference>
<feature type="non-terminal residue" evidence="2">
    <location>
        <position position="1"/>
    </location>
</feature>
<dbReference type="Proteomes" id="UP000257109">
    <property type="component" value="Unassembled WGS sequence"/>
</dbReference>
<name>A0A371G5L6_MUCPR</name>
<dbReference type="EMBL" id="QJKJ01006685">
    <property type="protein sequence ID" value="RDX85842.1"/>
    <property type="molecule type" value="Genomic_DNA"/>
</dbReference>
<feature type="domain" description="G-patch" evidence="1">
    <location>
        <begin position="86"/>
        <end position="132"/>
    </location>
</feature>
<evidence type="ECO:0000259" key="1">
    <source>
        <dbReference type="PROSITE" id="PS50174"/>
    </source>
</evidence>
<protein>
    <recommendedName>
        <fullName evidence="1">G-patch domain-containing protein</fullName>
    </recommendedName>
</protein>
<sequence>MDINPVYSCLLGRPWIHKAGAVPSSLHQRVKFISEHMLISVKGEEDLVISTPAPVEYVEGGEDALETSFQSLKIAETDHEQEGKEFSSVAFNILRKAGYQPGKGLGRSLEGITEPIVLPENPGRAGLGFFNQCCPEPKGTTKGTAQLY</sequence>
<dbReference type="OrthoDB" id="1300148at2759"/>
<dbReference type="GO" id="GO:0003676">
    <property type="term" value="F:nucleic acid binding"/>
    <property type="evidence" value="ECO:0007669"/>
    <property type="project" value="InterPro"/>
</dbReference>
<dbReference type="InterPro" id="IPR000467">
    <property type="entry name" value="G_patch_dom"/>
</dbReference>
<evidence type="ECO:0000313" key="2">
    <source>
        <dbReference type="EMBL" id="RDX85842.1"/>
    </source>
</evidence>
<evidence type="ECO:0000313" key="3">
    <source>
        <dbReference type="Proteomes" id="UP000257109"/>
    </source>
</evidence>